<dbReference type="Gramene" id="RZC45517">
    <property type="protein sequence ID" value="RZC45517"/>
    <property type="gene ID" value="C5167_038472"/>
</dbReference>
<name>A0A4Y7I9A5_PAPSO</name>
<evidence type="ECO:0000313" key="2">
    <source>
        <dbReference type="Proteomes" id="UP000316621"/>
    </source>
</evidence>
<dbReference type="Proteomes" id="UP000316621">
    <property type="component" value="Chromosome 1"/>
</dbReference>
<protein>
    <submittedName>
        <fullName evidence="1">Uncharacterized protein</fullName>
    </submittedName>
</protein>
<keyword evidence="2" id="KW-1185">Reference proteome</keyword>
<evidence type="ECO:0000313" key="1">
    <source>
        <dbReference type="EMBL" id="RZC45517.1"/>
    </source>
</evidence>
<accession>A0A4Y7I9A5</accession>
<reference evidence="1 2" key="1">
    <citation type="journal article" date="2018" name="Science">
        <title>The opium poppy genome and morphinan production.</title>
        <authorList>
            <person name="Guo L."/>
            <person name="Winzer T."/>
            <person name="Yang X."/>
            <person name="Li Y."/>
            <person name="Ning Z."/>
            <person name="He Z."/>
            <person name="Teodor R."/>
            <person name="Lu Y."/>
            <person name="Bowser T.A."/>
            <person name="Graham I.A."/>
            <person name="Ye K."/>
        </authorList>
    </citation>
    <scope>NUCLEOTIDE SEQUENCE [LARGE SCALE GENOMIC DNA]</scope>
    <source>
        <strain evidence="2">cv. HN1</strain>
        <tissue evidence="1">Leaves</tissue>
    </source>
</reference>
<proteinExistence type="predicted"/>
<dbReference type="EMBL" id="CM010715">
    <property type="protein sequence ID" value="RZC45517.1"/>
    <property type="molecule type" value="Genomic_DNA"/>
</dbReference>
<dbReference type="AlphaFoldDB" id="A0A4Y7I9A5"/>
<gene>
    <name evidence="1" type="ORF">C5167_038472</name>
</gene>
<organism evidence="1 2">
    <name type="scientific">Papaver somniferum</name>
    <name type="common">Opium poppy</name>
    <dbReference type="NCBI Taxonomy" id="3469"/>
    <lineage>
        <taxon>Eukaryota</taxon>
        <taxon>Viridiplantae</taxon>
        <taxon>Streptophyta</taxon>
        <taxon>Embryophyta</taxon>
        <taxon>Tracheophyta</taxon>
        <taxon>Spermatophyta</taxon>
        <taxon>Magnoliopsida</taxon>
        <taxon>Ranunculales</taxon>
        <taxon>Papaveraceae</taxon>
        <taxon>Papaveroideae</taxon>
        <taxon>Papaver</taxon>
    </lineage>
</organism>
<sequence length="62" mass="6907">MVSSKGIKDDDSAFSSIILGEPKPTSNILTWMSSETNLKSVKARKSQRVKERYLGCKKTSEN</sequence>